<dbReference type="GO" id="GO:0004352">
    <property type="term" value="F:glutamate dehydrogenase (NAD+) activity"/>
    <property type="evidence" value="ECO:0007669"/>
    <property type="project" value="TreeGrafter"/>
</dbReference>
<protein>
    <recommendedName>
        <fullName evidence="3">Glutamate dehydrogenase</fullName>
    </recommendedName>
</protein>
<feature type="active site" description="Proton donor" evidence="4">
    <location>
        <position position="112"/>
    </location>
</feature>
<evidence type="ECO:0000259" key="8">
    <source>
        <dbReference type="SMART" id="SM00839"/>
    </source>
</evidence>
<dbReference type="PANTHER" id="PTHR11606">
    <property type="entry name" value="GLUTAMATE DEHYDROGENASE"/>
    <property type="match status" value="1"/>
</dbReference>
<feature type="site" description="Important for catalysis" evidence="6">
    <location>
        <position position="152"/>
    </location>
</feature>
<keyword evidence="10" id="KW-1185">Reference proteome</keyword>
<dbReference type="AlphaFoldDB" id="A0A212QX98"/>
<dbReference type="FunFam" id="3.40.50.10860:FF:000003">
    <property type="entry name" value="Glutamate dehydrogenase"/>
    <property type="match status" value="1"/>
</dbReference>
<feature type="binding site" evidence="5">
    <location>
        <position position="356"/>
    </location>
    <ligand>
        <name>substrate</name>
    </ligand>
</feature>
<keyword evidence="2 3" id="KW-0560">Oxidoreductase</keyword>
<dbReference type="SUPFAM" id="SSF53223">
    <property type="entry name" value="Aminoacid dehydrogenase-like, N-terminal domain"/>
    <property type="match status" value="1"/>
</dbReference>
<dbReference type="PANTHER" id="PTHR11606:SF13">
    <property type="entry name" value="GLUTAMATE DEHYDROGENASE 1, MITOCHONDRIAL"/>
    <property type="match status" value="1"/>
</dbReference>
<proteinExistence type="inferred from homology"/>
<evidence type="ECO:0000313" key="10">
    <source>
        <dbReference type="Proteomes" id="UP000197025"/>
    </source>
</evidence>
<evidence type="ECO:0000256" key="4">
    <source>
        <dbReference type="PIRSR" id="PIRSR000185-1"/>
    </source>
</evidence>
<gene>
    <name evidence="9" type="ORF">SAMN02746019_00008150</name>
</gene>
<dbReference type="EMBL" id="FYEK01000027">
    <property type="protein sequence ID" value="SNB64364.1"/>
    <property type="molecule type" value="Genomic_DNA"/>
</dbReference>
<dbReference type="Proteomes" id="UP000197025">
    <property type="component" value="Unassembled WGS sequence"/>
</dbReference>
<evidence type="ECO:0000256" key="7">
    <source>
        <dbReference type="RuleBase" id="RU004417"/>
    </source>
</evidence>
<feature type="binding site" evidence="5">
    <location>
        <position position="227"/>
    </location>
    <ligand>
        <name>NAD(+)</name>
        <dbReference type="ChEBI" id="CHEBI:57540"/>
    </ligand>
</feature>
<dbReference type="Pfam" id="PF02812">
    <property type="entry name" value="ELFV_dehydrog_N"/>
    <property type="match status" value="1"/>
</dbReference>
<dbReference type="InterPro" id="IPR006096">
    <property type="entry name" value="Glu/Leu/Phe/Val/Trp_DH_C"/>
</dbReference>
<dbReference type="SMART" id="SM00839">
    <property type="entry name" value="ELFV_dehydrog"/>
    <property type="match status" value="1"/>
</dbReference>
<keyword evidence="5" id="KW-0520">NAD</keyword>
<dbReference type="InterPro" id="IPR006097">
    <property type="entry name" value="Glu/Leu/Phe/Val/Trp_DH_dimer"/>
</dbReference>
<dbReference type="OrthoDB" id="9803297at2"/>
<evidence type="ECO:0000256" key="2">
    <source>
        <dbReference type="ARBA" id="ARBA00023002"/>
    </source>
</evidence>
<dbReference type="CDD" id="cd01076">
    <property type="entry name" value="NAD_bind_1_Glu_DH"/>
    <property type="match status" value="1"/>
</dbReference>
<dbReference type="InterPro" id="IPR033524">
    <property type="entry name" value="Glu/Leu/Phe/Val_DH_AS"/>
</dbReference>
<dbReference type="InterPro" id="IPR046346">
    <property type="entry name" value="Aminoacid_DH-like_N_sf"/>
</dbReference>
<dbReference type="Gene3D" id="3.40.50.720">
    <property type="entry name" value="NAD(P)-binding Rossmann-like Domain"/>
    <property type="match status" value="1"/>
</dbReference>
<dbReference type="FunCoup" id="A0A212QX98">
    <property type="interactions" value="327"/>
</dbReference>
<dbReference type="Pfam" id="PF00208">
    <property type="entry name" value="ELFV_dehydrog"/>
    <property type="match status" value="1"/>
</dbReference>
<evidence type="ECO:0000313" key="9">
    <source>
        <dbReference type="EMBL" id="SNB64364.1"/>
    </source>
</evidence>
<comment type="similarity">
    <text evidence="1 3 7">Belongs to the Glu/Leu/Phe/Val dehydrogenases family.</text>
</comment>
<evidence type="ECO:0000256" key="6">
    <source>
        <dbReference type="PIRSR" id="PIRSR000185-3"/>
    </source>
</evidence>
<dbReference type="InterPro" id="IPR006095">
    <property type="entry name" value="Glu/Leu/Phe/Val/Trp_DH"/>
</dbReference>
<dbReference type="PROSITE" id="PS00074">
    <property type="entry name" value="GLFV_DEHYDROGENASE"/>
    <property type="match status" value="1"/>
</dbReference>
<feature type="domain" description="Glutamate/phenylalanine/leucine/valine/L-tryptophan dehydrogenase C-terminal" evidence="8">
    <location>
        <begin position="189"/>
        <end position="420"/>
    </location>
</feature>
<dbReference type="InterPro" id="IPR036291">
    <property type="entry name" value="NAD(P)-bd_dom_sf"/>
</dbReference>
<dbReference type="SUPFAM" id="SSF51735">
    <property type="entry name" value="NAD(P)-binding Rossmann-fold domains"/>
    <property type="match status" value="1"/>
</dbReference>
<evidence type="ECO:0000256" key="5">
    <source>
        <dbReference type="PIRSR" id="PIRSR000185-2"/>
    </source>
</evidence>
<evidence type="ECO:0000256" key="1">
    <source>
        <dbReference type="ARBA" id="ARBA00006382"/>
    </source>
</evidence>
<evidence type="ECO:0000256" key="3">
    <source>
        <dbReference type="PIRNR" id="PIRNR000185"/>
    </source>
</evidence>
<dbReference type="GO" id="GO:0006538">
    <property type="term" value="P:L-glutamate catabolic process"/>
    <property type="evidence" value="ECO:0007669"/>
    <property type="project" value="TreeGrafter"/>
</dbReference>
<feature type="binding site" evidence="5">
    <location>
        <position position="76"/>
    </location>
    <ligand>
        <name>substrate</name>
    </ligand>
</feature>
<dbReference type="InterPro" id="IPR014362">
    <property type="entry name" value="Glu_DH"/>
</dbReference>
<keyword evidence="5" id="KW-0547">Nucleotide-binding</keyword>
<name>A0A212QX98_9CHLR</name>
<dbReference type="PIRSF" id="PIRSF000185">
    <property type="entry name" value="Glu_DH"/>
    <property type="match status" value="1"/>
</dbReference>
<dbReference type="Gene3D" id="3.40.50.10860">
    <property type="entry name" value="Leucine Dehydrogenase, chain A, domain 1"/>
    <property type="match status" value="1"/>
</dbReference>
<dbReference type="GO" id="GO:0000166">
    <property type="term" value="F:nucleotide binding"/>
    <property type="evidence" value="ECO:0007669"/>
    <property type="project" value="UniProtKB-KW"/>
</dbReference>
<accession>A0A212QX98</accession>
<feature type="binding site" evidence="5">
    <location>
        <position position="196"/>
    </location>
    <ligand>
        <name>NAD(+)</name>
        <dbReference type="ChEBI" id="CHEBI:57540"/>
    </ligand>
</feature>
<dbReference type="RefSeq" id="WP_088571067.1">
    <property type="nucleotide sequence ID" value="NZ_FYEK01000027.1"/>
</dbReference>
<dbReference type="InParanoid" id="A0A212QX98"/>
<reference evidence="10" key="1">
    <citation type="submission" date="2017-06" db="EMBL/GenBank/DDBJ databases">
        <authorList>
            <person name="Varghese N."/>
            <person name="Submissions S."/>
        </authorList>
    </citation>
    <scope>NUCLEOTIDE SEQUENCE [LARGE SCALE GENOMIC DNA]</scope>
    <source>
        <strain evidence="10">JAD2</strain>
    </source>
</reference>
<sequence length="422" mass="46392">MAVEQIKPETLNPFEIVQKQLDEVAQVIGLEPHIHEMLRWPKLEIQVTFPVRMDDGSIRIFRGFRVQYNDARGPAKGGIRYHPQETLDTVRALAAWMTWKTAVMDLPLGGGKGGVVCDPKHLSQGELERISRAYIRAIAPFIGPERDVPAPDVYTNPQIMAWMMDEYSTIVGYNAPGVITGKPLPLGGSKGREDATARGGIYATREAAKVLGLDLNGATAAIQGYGNAGQHAHRLGTELLGLKVVAVSDSQGGVYNPKGLDFAALSAWKREHGTVVGFPGAEALTNEELLELPVTVLFPAALENQITAENAPRIRARIVAELANGPTTPEADHILHDKGIYVIPDFLCNAGGVTVSYFEMVQNAYGYYWSEAEVHQRLDEKMTAAFHAVHETARRYRVHNRLGAYIVAIERVVEAMRLRGWV</sequence>
<dbReference type="PRINTS" id="PR00082">
    <property type="entry name" value="GLFDHDRGNASE"/>
</dbReference>
<dbReference type="InterPro" id="IPR033922">
    <property type="entry name" value="NAD_bind_Glu_DH"/>
</dbReference>
<organism evidence="9 10">
    <name type="scientific">Thermoflexus hugenholtzii JAD2</name>
    <dbReference type="NCBI Taxonomy" id="877466"/>
    <lineage>
        <taxon>Bacteria</taxon>
        <taxon>Bacillati</taxon>
        <taxon>Chloroflexota</taxon>
        <taxon>Thermoflexia</taxon>
        <taxon>Thermoflexales</taxon>
        <taxon>Thermoflexaceae</taxon>
        <taxon>Thermoflexus</taxon>
    </lineage>
</organism>
<feature type="binding site" evidence="5">
    <location>
        <position position="100"/>
    </location>
    <ligand>
        <name>substrate</name>
    </ligand>
</feature>